<dbReference type="STRING" id="6293.A0A1I8EH76"/>
<dbReference type="PROSITE" id="PS00915">
    <property type="entry name" value="PI3_4_KINASE_1"/>
    <property type="match status" value="1"/>
</dbReference>
<evidence type="ECO:0000259" key="7">
    <source>
        <dbReference type="PROSITE" id="PS51545"/>
    </source>
</evidence>
<dbReference type="InterPro" id="IPR011009">
    <property type="entry name" value="Kinase-like_dom_sf"/>
</dbReference>
<keyword evidence="5" id="KW-0732">Signal</keyword>
<dbReference type="InterPro" id="IPR015433">
    <property type="entry name" value="PI3/4_kinase"/>
</dbReference>
<evidence type="ECO:0000313" key="8">
    <source>
        <dbReference type="WBParaSite" id="maker-PairedContig_206-snap-gene-3.19-mRNA-1"/>
    </source>
</evidence>
<evidence type="ECO:0000256" key="2">
    <source>
        <dbReference type="ARBA" id="ARBA00012169"/>
    </source>
</evidence>
<sequence length="1974" mass="223938">MIMLRSYLMRIVCFMIGLLRSFGRYSGDKDHPLISAIYPIPFIITKIDVHSNQTTECNRAGTLRLTTDSENFLWSDAANTEKQDQKERLQKMFSKHASSFVLPTVFNDSIPKFKFTIAELNSFSNIMERLLRRPLLDIMDAYATDVYMAGQIKRFPYKTLSECLSLVFVTAYRDAYAPYDMLKLEKSLAEKLSREVKAFAIELYSKGEDFLNVQKLNDDERTLRCPLLINRIKMSVLCSSVCLELMVWATCDEIDAESLHATIADRLWHVHGHRHASAKISLTMMALEALGSLAVKFPTIAATLAVNSVSQFLVEPSPVLSKLAIDLGVILLQIMEKRVFSEGDRKDGEMESRNKLALQSTKIGHDSRQFICTSLSNKYLLQTILDCEQRLKLDKSEPFTFSGSALALENAMHIVGGIGAALVDVENVPQLAFSVFQQAFAETSTNHDVIVAELANMWIAGARDIHDLIWLLFTKITIESSSRAYDADTADGVEHRYAYLSLAVDNAMAKMAESVNNDEDKMTLLYRLLELFVQLGHEGRKAGEKLAKVMKLSTGAGNLGVLIPKIASLLRRSVAIKNPSVRLRNLFRDFWFCCTVLGFNVARIGLWPEEWFEAACEIACKSPILIPQESLRAELVANATIKSGSVLSVGFKYNSVLFELSVAELQEIRVTILSEISPSPEVTAVINKLEFTHCIYLLSVFRMELMRALHSVEPGAVHSIFQYLEDKSIRKDKDGIWTCLLAAARTIFSKYLKVASERNLDSAHERQLELHAQFLLIMFNHHLKEANIFEEILLYRDTCLTNLIGSFPHLLWNGNVINVALQMLEALSNNLENDTDCKIMTLSFPSLQRSIQLQDTLDRRKLVVQDFALRCEQILQEAIKWAPGITRSCFIKYIASINPGCSGSFRLTVEAILKSLNDVSGCTNDTSPSLYLSALHLRSLYFGKVKGMIEASKTEEETKPHEQLADLFEQQLERACADGCDREISECVLRLAALFILTKEVSNQKLDSSLLHTLVFTPLKNFTASTMRLCVIVWNWILVAREDTQLQFLREMAACWTVTAQDHLGIFERDPEVVSPLSLQYCSPPKRPHILPHSIWIYFLVERVDIAKYSSREQLDILELMFVQTLPLNVGRLRIDVNSPLCISSDLSLCKVDLTHVTMTRNVETIGLRCHFLNCVLSMIQRDSMSFHISKNILRQRVYCAMLDYFSYVVLFYKLSELQMLKFLIFLSGCSVAAQTPTQNAAQLKNDIRLLITFWNTLFSDVKYIKKEIFASIDTELNLESLQQILNDNYKSDSEYNRADMQTHHAMTTSGCNWVTLVAAQGRASSLQKNTLTVDPSRSSPNKHAEQQMKLYNRYRNLILIFVVGANEIERLSAWLNPLGEALGLEDASIEQWRKSTFPDARTEAKLLRENVRIAWQICPDLAVFRSCSACQTAVQELLVNSPELVMDLPEALSLMLGEGRILEEKVEDLKILSHILTWAICDPVMALSLLGPRQYPAHPITVQYAVRVLRSYPPDVLLLYIPQLVQALRHDTMGYVAELIMWLAGHSQLLAHQLLWNMKANMYRDEDSREKDPDLHGPLSELINKIISNMEGAARKFYDSEFDLFKHITDISGKIRLFPKGEARKKACLTALAEIHLKTVAYLPSNPEAIVLDIDYKSGTPMQSAAKAPFLARFKVLRCGIQKLEQLGIAAHQRKHIPEADIRFLSRSEDSLVCWQAAIFKVGDDVRQDMLALQLMSLMRNIFNSVNLDIRLFPYRVVATGPGCGVIECVPNSKSRDQLGRQTDFGLYEYFLTTYGDENTETLQRARRNFIRSMAAYSVFSFLLQIKDRHNGNIMIDTDGHIVHIDFGFMFESSPGGNLGFEPDFKLSQEMVAIMGGKMEAPSFRLFASLCVQAYLAVRPYYKAFIALVSLMLDTHLPCFRGKTIQQFRDRFAPQLSDRDAAKYMMSIIRNCFLNVRSKMYDQLQYIQNEIPY</sequence>
<dbReference type="PANTHER" id="PTHR10048">
    <property type="entry name" value="PHOSPHATIDYLINOSITOL KINASE"/>
    <property type="match status" value="1"/>
</dbReference>
<dbReference type="GO" id="GO:0005737">
    <property type="term" value="C:cytoplasm"/>
    <property type="evidence" value="ECO:0007669"/>
    <property type="project" value="TreeGrafter"/>
</dbReference>
<feature type="chain" id="PRO_5009318188" description="1-phosphatidylinositol 4-kinase" evidence="5">
    <location>
        <begin position="24"/>
        <end position="1974"/>
    </location>
</feature>
<evidence type="ECO:0000256" key="3">
    <source>
        <dbReference type="ARBA" id="ARBA00022679"/>
    </source>
</evidence>
<evidence type="ECO:0000256" key="5">
    <source>
        <dbReference type="SAM" id="SignalP"/>
    </source>
</evidence>
<dbReference type="Pfam" id="PF00454">
    <property type="entry name" value="PI3_PI4_kinase"/>
    <property type="match status" value="1"/>
</dbReference>
<evidence type="ECO:0000256" key="1">
    <source>
        <dbReference type="ARBA" id="ARBA00006209"/>
    </source>
</evidence>
<accession>A0A1I8EH76</accession>
<dbReference type="GO" id="GO:0004430">
    <property type="term" value="F:1-phosphatidylinositol 4-kinase activity"/>
    <property type="evidence" value="ECO:0007669"/>
    <property type="project" value="UniProtKB-EC"/>
</dbReference>
<feature type="signal peptide" evidence="5">
    <location>
        <begin position="1"/>
        <end position="23"/>
    </location>
</feature>
<feature type="domain" description="PI3K/PI4K catalytic" evidence="6">
    <location>
        <begin position="1684"/>
        <end position="1958"/>
    </location>
</feature>
<dbReference type="FunFam" id="1.25.40.70:FF:000011">
    <property type="entry name" value="Phosphatidylinositol 4-kinase alpha"/>
    <property type="match status" value="1"/>
</dbReference>
<reference evidence="8" key="1">
    <citation type="submission" date="2016-11" db="UniProtKB">
        <authorList>
            <consortium name="WormBaseParasite"/>
        </authorList>
    </citation>
    <scope>IDENTIFICATION</scope>
    <source>
        <strain evidence="8">pt0022</strain>
    </source>
</reference>
<dbReference type="InterPro" id="IPR016024">
    <property type="entry name" value="ARM-type_fold"/>
</dbReference>
<dbReference type="GO" id="GO:0046854">
    <property type="term" value="P:phosphatidylinositol phosphate biosynthetic process"/>
    <property type="evidence" value="ECO:0007669"/>
    <property type="project" value="InterPro"/>
</dbReference>
<dbReference type="PROSITE" id="PS51545">
    <property type="entry name" value="PIK_HELICAL"/>
    <property type="match status" value="1"/>
</dbReference>
<dbReference type="Gene3D" id="3.30.1010.10">
    <property type="entry name" value="Phosphatidylinositol 3-kinase Catalytic Subunit, Chain A, domain 4"/>
    <property type="match status" value="1"/>
</dbReference>
<dbReference type="InterPro" id="IPR042236">
    <property type="entry name" value="PI3K_accessory_sf"/>
</dbReference>
<keyword evidence="3" id="KW-0808">Transferase</keyword>
<dbReference type="Pfam" id="PF00613">
    <property type="entry name" value="PI3Ka"/>
    <property type="match status" value="1"/>
</dbReference>
<proteinExistence type="inferred from homology"/>
<dbReference type="GO" id="GO:0048015">
    <property type="term" value="P:phosphatidylinositol-mediated signaling"/>
    <property type="evidence" value="ECO:0007669"/>
    <property type="project" value="TreeGrafter"/>
</dbReference>
<dbReference type="EC" id="2.7.1.67" evidence="2"/>
<dbReference type="SMART" id="SM00145">
    <property type="entry name" value="PI3Ka"/>
    <property type="match status" value="1"/>
</dbReference>
<dbReference type="SUPFAM" id="SSF48371">
    <property type="entry name" value="ARM repeat"/>
    <property type="match status" value="1"/>
</dbReference>
<dbReference type="GO" id="GO:0005886">
    <property type="term" value="C:plasma membrane"/>
    <property type="evidence" value="ECO:0007669"/>
    <property type="project" value="TreeGrafter"/>
</dbReference>
<dbReference type="Gene3D" id="1.10.1070.11">
    <property type="entry name" value="Phosphatidylinositol 3-/4-kinase, catalytic domain"/>
    <property type="match status" value="1"/>
</dbReference>
<dbReference type="InterPro" id="IPR045495">
    <property type="entry name" value="PI4K_N"/>
</dbReference>
<dbReference type="SUPFAM" id="SSF56112">
    <property type="entry name" value="Protein kinase-like (PK-like)"/>
    <property type="match status" value="1"/>
</dbReference>
<organism evidence="8">
    <name type="scientific">Wuchereria bancrofti</name>
    <dbReference type="NCBI Taxonomy" id="6293"/>
    <lineage>
        <taxon>Eukaryota</taxon>
        <taxon>Metazoa</taxon>
        <taxon>Ecdysozoa</taxon>
        <taxon>Nematoda</taxon>
        <taxon>Chromadorea</taxon>
        <taxon>Rhabditida</taxon>
        <taxon>Spirurina</taxon>
        <taxon>Spiruromorpha</taxon>
        <taxon>Filarioidea</taxon>
        <taxon>Onchocercidae</taxon>
        <taxon>Wuchereria</taxon>
    </lineage>
</organism>
<dbReference type="Gene3D" id="1.25.40.70">
    <property type="entry name" value="Phosphatidylinositol 3-kinase, accessory domain (PIK)"/>
    <property type="match status" value="1"/>
</dbReference>
<dbReference type="PROSITE" id="PS50290">
    <property type="entry name" value="PI3_4_KINASE_3"/>
    <property type="match status" value="1"/>
</dbReference>
<dbReference type="PANTHER" id="PTHR10048:SF15">
    <property type="entry name" value="PHOSPHATIDYLINOSITOL 4-KINASE ALPHA"/>
    <property type="match status" value="1"/>
</dbReference>
<dbReference type="PROSITE" id="PS00916">
    <property type="entry name" value="PI3_4_KINASE_2"/>
    <property type="match status" value="1"/>
</dbReference>
<dbReference type="Pfam" id="PF19274">
    <property type="entry name" value="PI4K_N"/>
    <property type="match status" value="3"/>
</dbReference>
<feature type="domain" description="PIK helical" evidence="7">
    <location>
        <begin position="1408"/>
        <end position="1583"/>
    </location>
</feature>
<dbReference type="InterPro" id="IPR036940">
    <property type="entry name" value="PI3/4_kinase_cat_sf"/>
</dbReference>
<protein>
    <recommendedName>
        <fullName evidence="2">1-phosphatidylinositol 4-kinase</fullName>
        <ecNumber evidence="2">2.7.1.67</ecNumber>
    </recommendedName>
</protein>
<dbReference type="InterPro" id="IPR000403">
    <property type="entry name" value="PI3/4_kinase_cat_dom"/>
</dbReference>
<dbReference type="InterPro" id="IPR001263">
    <property type="entry name" value="PI3K_accessory_dom"/>
</dbReference>
<keyword evidence="4" id="KW-0418">Kinase</keyword>
<dbReference type="InterPro" id="IPR018936">
    <property type="entry name" value="PI3/4_kinase_CS"/>
</dbReference>
<name>A0A1I8EH76_WUCBA</name>
<dbReference type="FunFam" id="3.30.1010.10:FF:000009">
    <property type="entry name" value="Phosphatidylinositol 4-kinase, catalytic, alpha"/>
    <property type="match status" value="1"/>
</dbReference>
<dbReference type="SMART" id="SM00146">
    <property type="entry name" value="PI3Kc"/>
    <property type="match status" value="1"/>
</dbReference>
<dbReference type="WBParaSite" id="maker-PairedContig_206-snap-gene-3.19-mRNA-1">
    <property type="protein sequence ID" value="maker-PairedContig_206-snap-gene-3.19-mRNA-1"/>
    <property type="gene ID" value="maker-PairedContig_206-snap-gene-3.19"/>
</dbReference>
<dbReference type="CDD" id="cd05167">
    <property type="entry name" value="PI4Kc_III_alpha"/>
    <property type="match status" value="1"/>
</dbReference>
<evidence type="ECO:0000256" key="4">
    <source>
        <dbReference type="ARBA" id="ARBA00022777"/>
    </source>
</evidence>
<comment type="similarity">
    <text evidence="1">Belongs to the PI3/PI4-kinase family. Type III PI4K subfamily.</text>
</comment>
<evidence type="ECO:0000259" key="6">
    <source>
        <dbReference type="PROSITE" id="PS50290"/>
    </source>
</evidence>
<dbReference type="FunFam" id="1.10.1070.11:FF:000005">
    <property type="entry name" value="Phosphatidylinositol 4-kinase, catalytic, alpha"/>
    <property type="match status" value="1"/>
</dbReference>